<dbReference type="Pfam" id="PF08501">
    <property type="entry name" value="Shikimate_dh_N"/>
    <property type="match status" value="1"/>
</dbReference>
<keyword evidence="4" id="KW-0560">Oxidoreductase</keyword>
<dbReference type="RefSeq" id="WP_136453641.1">
    <property type="nucleotide sequence ID" value="NZ_SSWH01000004.1"/>
</dbReference>
<dbReference type="NCBIfam" id="NF001311">
    <property type="entry name" value="PRK00258.1-3"/>
    <property type="match status" value="1"/>
</dbReference>
<protein>
    <submittedName>
        <fullName evidence="4">Shikimate dehydrogenase</fullName>
        <ecNumber evidence="4">1.1.1.25</ecNumber>
    </submittedName>
</protein>
<dbReference type="Gene3D" id="3.40.50.10860">
    <property type="entry name" value="Leucine Dehydrogenase, chain A, domain 1"/>
    <property type="match status" value="1"/>
</dbReference>
<accession>A0A4S5E6G2</accession>
<dbReference type="InterPro" id="IPR013708">
    <property type="entry name" value="Shikimate_DH-bd_N"/>
</dbReference>
<dbReference type="SUPFAM" id="SSF51735">
    <property type="entry name" value="NAD(P)-binding Rossmann-fold domains"/>
    <property type="match status" value="1"/>
</dbReference>
<dbReference type="GO" id="GO:0004764">
    <property type="term" value="F:shikimate 3-dehydrogenase (NADP+) activity"/>
    <property type="evidence" value="ECO:0007669"/>
    <property type="project" value="UniProtKB-EC"/>
</dbReference>
<dbReference type="GO" id="GO:0050661">
    <property type="term" value="F:NADP binding"/>
    <property type="evidence" value="ECO:0007669"/>
    <property type="project" value="TreeGrafter"/>
</dbReference>
<sequence>MPPELGAGRFRATVIGSPIGHSKSPRLHAAAYQALGIDCAYSALDVDEHRLPGFVDEVRRSPGWRGVSVTMPVKAAMARLVDDITDPARVLEVVNTVVVTGTGSDRVLTGHNTDVSGVAGALVAAGVQRVEQATVLGGGATAAAAIAALARLGAAECSVLVRRPAAVAGELHRLGGELGVEIGIVPWDEGVRSVRAADVLVSTLPPRGADGLADRLRADAHFATTGRLLDVAYDPWPSALASLWQQRGGTMIPGLDMLIQQAAEQVRLFFPEVRQDRAQVLDAMYDAVGAARH</sequence>
<proteinExistence type="predicted"/>
<dbReference type="PANTHER" id="PTHR21089:SF1">
    <property type="entry name" value="BIFUNCTIONAL 3-DEHYDROQUINATE DEHYDRATASE_SHIKIMATE DEHYDROGENASE, CHLOROPLASTIC"/>
    <property type="match status" value="1"/>
</dbReference>
<evidence type="ECO:0000313" key="5">
    <source>
        <dbReference type="Proteomes" id="UP000305233"/>
    </source>
</evidence>
<dbReference type="InterPro" id="IPR022893">
    <property type="entry name" value="Shikimate_DH_fam"/>
</dbReference>
<dbReference type="OrthoDB" id="9776868at2"/>
<dbReference type="GO" id="GO:0005829">
    <property type="term" value="C:cytosol"/>
    <property type="evidence" value="ECO:0007669"/>
    <property type="project" value="TreeGrafter"/>
</dbReference>
<keyword evidence="2" id="KW-0028">Amino-acid biosynthesis</keyword>
<dbReference type="InterPro" id="IPR036291">
    <property type="entry name" value="NAD(P)-bd_dom_sf"/>
</dbReference>
<evidence type="ECO:0000256" key="1">
    <source>
        <dbReference type="ARBA" id="ARBA00004871"/>
    </source>
</evidence>
<gene>
    <name evidence="4" type="ORF">E8P82_06305</name>
</gene>
<reference evidence="4 5" key="1">
    <citation type="submission" date="2019-04" db="EMBL/GenBank/DDBJ databases">
        <authorList>
            <person name="Liu Q."/>
            <person name="Xin Y.-H."/>
        </authorList>
    </citation>
    <scope>NUCLEOTIDE SEQUENCE [LARGE SCALE GENOMIC DNA]</scope>
    <source>
        <strain evidence="4 5">AM23</strain>
    </source>
</reference>
<evidence type="ECO:0000259" key="3">
    <source>
        <dbReference type="Pfam" id="PF08501"/>
    </source>
</evidence>
<name>A0A4S5E6G2_9MICC</name>
<feature type="domain" description="Shikimate dehydrogenase substrate binding N-terminal" evidence="3">
    <location>
        <begin position="14"/>
        <end position="97"/>
    </location>
</feature>
<keyword evidence="2" id="KW-0057">Aromatic amino acid biosynthesis</keyword>
<evidence type="ECO:0000313" key="4">
    <source>
        <dbReference type="EMBL" id="THJ67050.1"/>
    </source>
</evidence>
<keyword evidence="5" id="KW-1185">Reference proteome</keyword>
<dbReference type="GO" id="GO:0009073">
    <property type="term" value="P:aromatic amino acid family biosynthetic process"/>
    <property type="evidence" value="ECO:0007669"/>
    <property type="project" value="UniProtKB-KW"/>
</dbReference>
<comment type="caution">
    <text evidence="4">The sequence shown here is derived from an EMBL/GenBank/DDBJ whole genome shotgun (WGS) entry which is preliminary data.</text>
</comment>
<dbReference type="PANTHER" id="PTHR21089">
    <property type="entry name" value="SHIKIMATE DEHYDROGENASE"/>
    <property type="match status" value="1"/>
</dbReference>
<dbReference type="EMBL" id="SSWH01000004">
    <property type="protein sequence ID" value="THJ67050.1"/>
    <property type="molecule type" value="Genomic_DNA"/>
</dbReference>
<evidence type="ECO:0000256" key="2">
    <source>
        <dbReference type="ARBA" id="ARBA00023141"/>
    </source>
</evidence>
<comment type="pathway">
    <text evidence="1">Metabolic intermediate biosynthesis; chorismate biosynthesis; chorismate from D-erythrose 4-phosphate and phosphoenolpyruvate: step 4/7.</text>
</comment>
<dbReference type="EC" id="1.1.1.25" evidence="4"/>
<dbReference type="SUPFAM" id="SSF53223">
    <property type="entry name" value="Aminoacid dehydrogenase-like, N-terminal domain"/>
    <property type="match status" value="1"/>
</dbReference>
<dbReference type="Proteomes" id="UP000305233">
    <property type="component" value="Unassembled WGS sequence"/>
</dbReference>
<dbReference type="Gene3D" id="3.40.50.720">
    <property type="entry name" value="NAD(P)-binding Rossmann-like Domain"/>
    <property type="match status" value="1"/>
</dbReference>
<dbReference type="AlphaFoldDB" id="A0A4S5E6G2"/>
<dbReference type="GO" id="GO:0019632">
    <property type="term" value="P:shikimate metabolic process"/>
    <property type="evidence" value="ECO:0007669"/>
    <property type="project" value="TreeGrafter"/>
</dbReference>
<organism evidence="4 5">
    <name type="scientific">Arthrobacter echini</name>
    <dbReference type="NCBI Taxonomy" id="1529066"/>
    <lineage>
        <taxon>Bacteria</taxon>
        <taxon>Bacillati</taxon>
        <taxon>Actinomycetota</taxon>
        <taxon>Actinomycetes</taxon>
        <taxon>Micrococcales</taxon>
        <taxon>Micrococcaceae</taxon>
        <taxon>Arthrobacter</taxon>
    </lineage>
</organism>
<dbReference type="GO" id="GO:0009423">
    <property type="term" value="P:chorismate biosynthetic process"/>
    <property type="evidence" value="ECO:0007669"/>
    <property type="project" value="TreeGrafter"/>
</dbReference>
<dbReference type="InterPro" id="IPR046346">
    <property type="entry name" value="Aminoacid_DH-like_N_sf"/>
</dbReference>